<dbReference type="InterPro" id="IPR000086">
    <property type="entry name" value="NUDIX_hydrolase_dom"/>
</dbReference>
<comment type="similarity">
    <text evidence="2">Belongs to the IPP isomerase type 1 family.</text>
</comment>
<keyword evidence="5" id="KW-0479">Metal-binding</keyword>
<keyword evidence="7" id="KW-0464">Manganese</keyword>
<protein>
    <recommendedName>
        <fullName evidence="3 10">Isopentenyl-diphosphate delta-isomerase</fullName>
        <ecNumber evidence="3 10">5.3.3.2</ecNumber>
    </recommendedName>
</protein>
<keyword evidence="9" id="KW-0413">Isomerase</keyword>
<dbReference type="PANTHER" id="PTHR10885:SF0">
    <property type="entry name" value="ISOPENTENYL-DIPHOSPHATE DELTA-ISOMERASE"/>
    <property type="match status" value="1"/>
</dbReference>
<proteinExistence type="inferred from homology"/>
<keyword evidence="13" id="KW-1185">Reference proteome</keyword>
<comment type="caution">
    <text evidence="12">The sequence shown here is derived from an EMBL/GenBank/DDBJ whole genome shotgun (WGS) entry which is preliminary data.</text>
</comment>
<evidence type="ECO:0000256" key="8">
    <source>
        <dbReference type="ARBA" id="ARBA00023229"/>
    </source>
</evidence>
<dbReference type="NCBIfam" id="NF002995">
    <property type="entry name" value="PRK03759.1"/>
    <property type="match status" value="1"/>
</dbReference>
<dbReference type="PANTHER" id="PTHR10885">
    <property type="entry name" value="ISOPENTENYL-DIPHOSPHATE DELTA-ISOMERASE"/>
    <property type="match status" value="1"/>
</dbReference>
<evidence type="ECO:0000256" key="6">
    <source>
        <dbReference type="ARBA" id="ARBA00022842"/>
    </source>
</evidence>
<dbReference type="InterPro" id="IPR015797">
    <property type="entry name" value="NUDIX_hydrolase-like_dom_sf"/>
</dbReference>
<dbReference type="HAMAP" id="MF_00202">
    <property type="entry name" value="Idi"/>
    <property type="match status" value="1"/>
</dbReference>
<evidence type="ECO:0000256" key="7">
    <source>
        <dbReference type="ARBA" id="ARBA00023211"/>
    </source>
</evidence>
<evidence type="ECO:0000256" key="5">
    <source>
        <dbReference type="ARBA" id="ARBA00022723"/>
    </source>
</evidence>
<evidence type="ECO:0000256" key="3">
    <source>
        <dbReference type="ARBA" id="ARBA00012057"/>
    </source>
</evidence>
<dbReference type="EMBL" id="FNHD01000019">
    <property type="protein sequence ID" value="SDM26152.1"/>
    <property type="molecule type" value="Genomic_DNA"/>
</dbReference>
<dbReference type="NCBIfam" id="TIGR02150">
    <property type="entry name" value="IPP_isom_1"/>
    <property type="match status" value="1"/>
</dbReference>
<evidence type="ECO:0000313" key="13">
    <source>
        <dbReference type="Proteomes" id="UP000199242"/>
    </source>
</evidence>
<name>A0ABY0R1E5_9FLAO</name>
<evidence type="ECO:0000259" key="11">
    <source>
        <dbReference type="PROSITE" id="PS51462"/>
    </source>
</evidence>
<evidence type="ECO:0000256" key="4">
    <source>
        <dbReference type="ARBA" id="ARBA00022490"/>
    </source>
</evidence>
<dbReference type="Gene3D" id="3.90.79.10">
    <property type="entry name" value="Nucleoside Triphosphate Pyrophosphohydrolase"/>
    <property type="match status" value="1"/>
</dbReference>
<dbReference type="CDD" id="cd02885">
    <property type="entry name" value="NUDIX_IPP_Isomerase"/>
    <property type="match status" value="1"/>
</dbReference>
<dbReference type="InterPro" id="IPR056375">
    <property type="entry name" value="Idi_bact"/>
</dbReference>
<dbReference type="Proteomes" id="UP000199242">
    <property type="component" value="Unassembled WGS sequence"/>
</dbReference>
<dbReference type="SUPFAM" id="SSF55811">
    <property type="entry name" value="Nudix"/>
    <property type="match status" value="1"/>
</dbReference>
<dbReference type="PROSITE" id="PS51462">
    <property type="entry name" value="NUDIX"/>
    <property type="match status" value="1"/>
</dbReference>
<reference evidence="12 13" key="1">
    <citation type="submission" date="2016-10" db="EMBL/GenBank/DDBJ databases">
        <authorList>
            <person name="Varghese N."/>
            <person name="Submissions S."/>
        </authorList>
    </citation>
    <scope>NUCLEOTIDE SEQUENCE [LARGE SCALE GENOMIC DNA]</scope>
    <source>
        <strain evidence="12 13">CGMCC 1.10941</strain>
    </source>
</reference>
<feature type="domain" description="Nudix hydrolase" evidence="11">
    <location>
        <begin position="73"/>
        <end position="205"/>
    </location>
</feature>
<keyword evidence="4" id="KW-0963">Cytoplasm</keyword>
<comment type="pathway">
    <text evidence="1">Isoprenoid biosynthesis; dimethylallyl diphosphate biosynthesis; dimethylallyl diphosphate from isopentenyl diphosphate: step 1/1.</text>
</comment>
<evidence type="ECO:0000256" key="2">
    <source>
        <dbReference type="ARBA" id="ARBA00007579"/>
    </source>
</evidence>
<evidence type="ECO:0000313" key="12">
    <source>
        <dbReference type="EMBL" id="SDM26152.1"/>
    </source>
</evidence>
<accession>A0ABY0R1E5</accession>
<evidence type="ECO:0000256" key="9">
    <source>
        <dbReference type="ARBA" id="ARBA00023235"/>
    </source>
</evidence>
<dbReference type="Pfam" id="PF00293">
    <property type="entry name" value="NUDIX"/>
    <property type="match status" value="1"/>
</dbReference>
<keyword evidence="6" id="KW-0460">Magnesium</keyword>
<dbReference type="EC" id="5.3.3.2" evidence="3 10"/>
<sequence length="218" mass="25547">MMNILLNFSQLSLFFSSFIKHHFLQITKKLNIYFTKSCIKPKFVGMEEMVVLVNPNDEVLGLMEKQQAHINGLLHRAFSVFLFNEKGEMLLQKRAAGKYHSPLRWTNAVCSHPRAGESYMEGAKRRLKEELGIDADISEKFQFIYKADVGNGLWEHELDHVFTGIYCADFSLNKAEVEEIRYISLENLDQEIAETPEHFTEWFKIILQEYKYHFLKNT</sequence>
<gene>
    <name evidence="12" type="ORF">SAMN05216273_1193</name>
</gene>
<organism evidence="12 13">
    <name type="scientific">Chryseobacterium taihuense</name>
    <dbReference type="NCBI Taxonomy" id="1141221"/>
    <lineage>
        <taxon>Bacteria</taxon>
        <taxon>Pseudomonadati</taxon>
        <taxon>Bacteroidota</taxon>
        <taxon>Flavobacteriia</taxon>
        <taxon>Flavobacteriales</taxon>
        <taxon>Weeksellaceae</taxon>
        <taxon>Chryseobacterium group</taxon>
        <taxon>Chryseobacterium</taxon>
    </lineage>
</organism>
<dbReference type="InterPro" id="IPR011876">
    <property type="entry name" value="IsopentenylPP_isomerase_typ1"/>
</dbReference>
<keyword evidence="8" id="KW-0414">Isoprene biosynthesis</keyword>
<evidence type="ECO:0000256" key="1">
    <source>
        <dbReference type="ARBA" id="ARBA00004826"/>
    </source>
</evidence>
<evidence type="ECO:0000256" key="10">
    <source>
        <dbReference type="NCBIfam" id="TIGR02150"/>
    </source>
</evidence>